<proteinExistence type="predicted"/>
<protein>
    <submittedName>
        <fullName evidence="1">Uncharacterized protein</fullName>
    </submittedName>
</protein>
<dbReference type="AlphaFoldDB" id="A0A6J4QTU8"/>
<reference evidence="1" key="1">
    <citation type="submission" date="2020-02" db="EMBL/GenBank/DDBJ databases">
        <authorList>
            <person name="Meier V. D."/>
        </authorList>
    </citation>
    <scope>NUCLEOTIDE SEQUENCE</scope>
    <source>
        <strain evidence="1">AVDCRST_MAG37</strain>
    </source>
</reference>
<sequence>MRGSLMLLLSGPMRDLPYPLALERCRSEKLAIAEIIFTQFL</sequence>
<dbReference type="EMBL" id="CADCVD010000120">
    <property type="protein sequence ID" value="CAA9451874.1"/>
    <property type="molecule type" value="Genomic_DNA"/>
</dbReference>
<gene>
    <name evidence="1" type="ORF">AVDCRST_MAG37-2433</name>
</gene>
<organism evidence="1">
    <name type="scientific">uncultured Rubrobacteraceae bacterium</name>
    <dbReference type="NCBI Taxonomy" id="349277"/>
    <lineage>
        <taxon>Bacteria</taxon>
        <taxon>Bacillati</taxon>
        <taxon>Actinomycetota</taxon>
        <taxon>Rubrobacteria</taxon>
        <taxon>Rubrobacterales</taxon>
        <taxon>Rubrobacteraceae</taxon>
        <taxon>environmental samples</taxon>
    </lineage>
</organism>
<evidence type="ECO:0000313" key="1">
    <source>
        <dbReference type="EMBL" id="CAA9451874.1"/>
    </source>
</evidence>
<accession>A0A6J4QTU8</accession>
<name>A0A6J4QTU8_9ACTN</name>